<evidence type="ECO:0000313" key="7">
    <source>
        <dbReference type="EMBL" id="MDN5201875.1"/>
    </source>
</evidence>
<evidence type="ECO:0000259" key="5">
    <source>
        <dbReference type="PROSITE" id="PS50995"/>
    </source>
</evidence>
<dbReference type="GO" id="GO:0016746">
    <property type="term" value="F:acyltransferase activity"/>
    <property type="evidence" value="ECO:0007669"/>
    <property type="project" value="UniProtKB-KW"/>
</dbReference>
<dbReference type="PROSITE" id="PS01117">
    <property type="entry name" value="HTH_MARR_1"/>
    <property type="match status" value="1"/>
</dbReference>
<sequence>MYASASNTFDFFAKTGNLALGSRLRRLSNQFTEDAKRVYALYNVELSPKWFPVYYVLSETNEMAITEIAQTIGHSHPSVSKIVKEMEKAGLVELNRGVEDGRKNTVKLSLKGRAVALNIQDQYLDVSEVVDELLSSTTNNLLRAIEDMEDLLSEKGFYRRVYERRKERESGQVEIIHYKPIHKEDFRSLNYQWIEQHFKVEQADRDSLDHPEEKILVPGGHIFMARYRGEIVGTCAMIKMSDDCYELAKMAVKESVKGLGIGWLLGKAVLDRARSLGAGKVYLESNTILKPAINLYRKLGFKRVANHETPYERCNIQMEVELK</sequence>
<keyword evidence="2" id="KW-0805">Transcription regulation</keyword>
<dbReference type="CDD" id="cd00090">
    <property type="entry name" value="HTH_ARSR"/>
    <property type="match status" value="1"/>
</dbReference>
<dbReference type="Gene3D" id="3.40.630.30">
    <property type="match status" value="1"/>
</dbReference>
<feature type="domain" description="HTH marR-type" evidence="5">
    <location>
        <begin position="17"/>
        <end position="157"/>
    </location>
</feature>
<dbReference type="SUPFAM" id="SSF46785">
    <property type="entry name" value="Winged helix' DNA-binding domain"/>
    <property type="match status" value="1"/>
</dbReference>
<evidence type="ECO:0000256" key="2">
    <source>
        <dbReference type="ARBA" id="ARBA00023015"/>
    </source>
</evidence>
<dbReference type="InterPro" id="IPR023187">
    <property type="entry name" value="Tscrpt_reg_MarR-type_CS"/>
</dbReference>
<dbReference type="Pfam" id="PF00583">
    <property type="entry name" value="Acetyltransf_1"/>
    <property type="match status" value="1"/>
</dbReference>
<keyword evidence="1 7" id="KW-0808">Transferase</keyword>
<organism evidence="7 8">
    <name type="scientific">Splendidivirga corallicola</name>
    <dbReference type="NCBI Taxonomy" id="3051826"/>
    <lineage>
        <taxon>Bacteria</taxon>
        <taxon>Pseudomonadati</taxon>
        <taxon>Bacteroidota</taxon>
        <taxon>Cytophagia</taxon>
        <taxon>Cytophagales</taxon>
        <taxon>Splendidivirgaceae</taxon>
        <taxon>Splendidivirga</taxon>
    </lineage>
</organism>
<comment type="caution">
    <text evidence="7">The sequence shown here is derived from an EMBL/GenBank/DDBJ whole genome shotgun (WGS) entry which is preliminary data.</text>
</comment>
<feature type="domain" description="N-acetyltransferase" evidence="6">
    <location>
        <begin position="184"/>
        <end position="323"/>
    </location>
</feature>
<dbReference type="InterPro" id="IPR011991">
    <property type="entry name" value="ArsR-like_HTH"/>
</dbReference>
<keyword evidence="7" id="KW-0012">Acyltransferase</keyword>
<keyword evidence="4" id="KW-0804">Transcription</keyword>
<evidence type="ECO:0000256" key="3">
    <source>
        <dbReference type="ARBA" id="ARBA00023125"/>
    </source>
</evidence>
<keyword evidence="3" id="KW-0238">DNA-binding</keyword>
<dbReference type="PANTHER" id="PTHR13947:SF37">
    <property type="entry name" value="LD18367P"/>
    <property type="match status" value="1"/>
</dbReference>
<dbReference type="InterPro" id="IPR050769">
    <property type="entry name" value="NAT_camello-type"/>
</dbReference>
<dbReference type="EMBL" id="JAUJEA010000003">
    <property type="protein sequence ID" value="MDN5201875.1"/>
    <property type="molecule type" value="Genomic_DNA"/>
</dbReference>
<evidence type="ECO:0000256" key="1">
    <source>
        <dbReference type="ARBA" id="ARBA00022679"/>
    </source>
</evidence>
<dbReference type="RefSeq" id="WP_346751899.1">
    <property type="nucleotide sequence ID" value="NZ_JAUJEA010000003.1"/>
</dbReference>
<dbReference type="CDD" id="cd04301">
    <property type="entry name" value="NAT_SF"/>
    <property type="match status" value="1"/>
</dbReference>
<accession>A0ABT8KMD1</accession>
<dbReference type="PROSITE" id="PS51186">
    <property type="entry name" value="GNAT"/>
    <property type="match status" value="1"/>
</dbReference>
<dbReference type="InterPro" id="IPR036390">
    <property type="entry name" value="WH_DNA-bd_sf"/>
</dbReference>
<dbReference type="InterPro" id="IPR036388">
    <property type="entry name" value="WH-like_DNA-bd_sf"/>
</dbReference>
<evidence type="ECO:0000259" key="6">
    <source>
        <dbReference type="PROSITE" id="PS51186"/>
    </source>
</evidence>
<dbReference type="EC" id="2.3.1.-" evidence="7"/>
<dbReference type="Pfam" id="PF12802">
    <property type="entry name" value="MarR_2"/>
    <property type="match status" value="1"/>
</dbReference>
<dbReference type="PROSITE" id="PS50995">
    <property type="entry name" value="HTH_MARR_2"/>
    <property type="match status" value="1"/>
</dbReference>
<gene>
    <name evidence="7" type="ORF">QQ008_10890</name>
</gene>
<evidence type="ECO:0000313" key="8">
    <source>
        <dbReference type="Proteomes" id="UP001172082"/>
    </source>
</evidence>
<dbReference type="InterPro" id="IPR016181">
    <property type="entry name" value="Acyl_CoA_acyltransferase"/>
</dbReference>
<protein>
    <submittedName>
        <fullName evidence="7">GNAT family N-acetyltransferase</fullName>
        <ecNumber evidence="7">2.3.1.-</ecNumber>
    </submittedName>
</protein>
<keyword evidence="8" id="KW-1185">Reference proteome</keyword>
<dbReference type="Gene3D" id="1.10.10.10">
    <property type="entry name" value="Winged helix-like DNA-binding domain superfamily/Winged helix DNA-binding domain"/>
    <property type="match status" value="1"/>
</dbReference>
<proteinExistence type="predicted"/>
<dbReference type="Proteomes" id="UP001172082">
    <property type="component" value="Unassembled WGS sequence"/>
</dbReference>
<dbReference type="InterPro" id="IPR000182">
    <property type="entry name" value="GNAT_dom"/>
</dbReference>
<dbReference type="PANTHER" id="PTHR13947">
    <property type="entry name" value="GNAT FAMILY N-ACETYLTRANSFERASE"/>
    <property type="match status" value="1"/>
</dbReference>
<dbReference type="InterPro" id="IPR000835">
    <property type="entry name" value="HTH_MarR-typ"/>
</dbReference>
<reference evidence="7" key="1">
    <citation type="submission" date="2023-06" db="EMBL/GenBank/DDBJ databases">
        <title>Genomic of Parafulvivirga corallium.</title>
        <authorList>
            <person name="Wang G."/>
        </authorList>
    </citation>
    <scope>NUCLEOTIDE SEQUENCE</scope>
    <source>
        <strain evidence="7">BMA10</strain>
    </source>
</reference>
<evidence type="ECO:0000256" key="4">
    <source>
        <dbReference type="ARBA" id="ARBA00023163"/>
    </source>
</evidence>
<dbReference type="SUPFAM" id="SSF55729">
    <property type="entry name" value="Acyl-CoA N-acyltransferases (Nat)"/>
    <property type="match status" value="1"/>
</dbReference>
<name>A0ABT8KMD1_9BACT</name>